<accession>A0ABY9UL82</accession>
<gene>
    <name evidence="1" type="ORF">RI060_42520</name>
</gene>
<evidence type="ECO:0000313" key="2">
    <source>
        <dbReference type="Proteomes" id="UP001249394"/>
    </source>
</evidence>
<dbReference type="Proteomes" id="UP001249394">
    <property type="component" value="Chromosome"/>
</dbReference>
<keyword evidence="2" id="KW-1185">Reference proteome</keyword>
<organism evidence="1 2">
    <name type="scientific">Streptomyces violaceus</name>
    <name type="common">Streptomyces venezuelae</name>
    <dbReference type="NCBI Taxonomy" id="1936"/>
    <lineage>
        <taxon>Bacteria</taxon>
        <taxon>Bacillati</taxon>
        <taxon>Actinomycetota</taxon>
        <taxon>Actinomycetes</taxon>
        <taxon>Kitasatosporales</taxon>
        <taxon>Streptomycetaceae</taxon>
        <taxon>Streptomyces</taxon>
    </lineage>
</organism>
<sequence length="163" mass="17706">MSFLIHGAQLSRGHTVEIDEYVPLTIQWPGYARLRQAPQSVVVDVGASSVEAKTDRDSGEVVELALVDMGRPEDSDAALLLPGVTESSVPLMSYDEASQDSSASGVHLHSDGLRIRFAQERAFRAVGDTEAVFGFSEMGHLVEFDVRLGLERMAQLRAVYSLG</sequence>
<dbReference type="EMBL" id="CP134213">
    <property type="protein sequence ID" value="WND23593.1"/>
    <property type="molecule type" value="Genomic_DNA"/>
</dbReference>
<evidence type="ECO:0000313" key="1">
    <source>
        <dbReference type="EMBL" id="WND23593.1"/>
    </source>
</evidence>
<reference evidence="1 2" key="1">
    <citation type="submission" date="2023-09" db="EMBL/GenBank/DDBJ databases">
        <title>The genome sequence of Streptomyces anthocyanicus.</title>
        <authorList>
            <person name="Mo P."/>
        </authorList>
    </citation>
    <scope>NUCLEOTIDE SEQUENCE [LARGE SCALE GENOMIC DNA]</scope>
    <source>
        <strain evidence="1 2">JCM 4387</strain>
    </source>
</reference>
<protein>
    <submittedName>
        <fullName evidence="1">Uncharacterized protein</fullName>
    </submittedName>
</protein>
<name>A0ABY9UL82_STRVL</name>
<proteinExistence type="predicted"/>